<dbReference type="Proteomes" id="UP000288052">
    <property type="component" value="Unassembled WGS sequence"/>
</dbReference>
<evidence type="ECO:0000313" key="2">
    <source>
        <dbReference type="Proteomes" id="UP000288052"/>
    </source>
</evidence>
<name>A0A430FAF7_9BIFI</name>
<organism evidence="1 2">
    <name type="scientific">Bifidobacterium castoris</name>
    <dbReference type="NCBI Taxonomy" id="2306972"/>
    <lineage>
        <taxon>Bacteria</taxon>
        <taxon>Bacillati</taxon>
        <taxon>Actinomycetota</taxon>
        <taxon>Actinomycetes</taxon>
        <taxon>Bifidobacteriales</taxon>
        <taxon>Bifidobacteriaceae</taxon>
        <taxon>Bifidobacterium</taxon>
    </lineage>
</organism>
<proteinExistence type="predicted"/>
<gene>
    <name evidence="1" type="ORF">D2E22_0288</name>
</gene>
<accession>A0A430FAF7</accession>
<reference evidence="1 2" key="1">
    <citation type="submission" date="2018-09" db="EMBL/GenBank/DDBJ databases">
        <title>Characterization of the phylogenetic diversity of five novel species belonging to the genus Bifidobacterium.</title>
        <authorList>
            <person name="Lugli G.A."/>
            <person name="Duranti S."/>
            <person name="Milani C."/>
        </authorList>
    </citation>
    <scope>NUCLEOTIDE SEQUENCE [LARGE SCALE GENOMIC DNA]</scope>
    <source>
        <strain evidence="1 2">2020B</strain>
    </source>
</reference>
<sequence>MARGELDAATVEAMGRGVAVWVVEDRADGSHEERPMLADPRTVRMMRSAGCGDTVRVWRAGYVRVLPYALVSGMGRVTCVRVPEHDRDMGVWRLDVLGGVRMLVPDARLLLVVEGARRADSADGSLTFPDA</sequence>
<keyword evidence="2" id="KW-1185">Reference proteome</keyword>
<evidence type="ECO:0000313" key="1">
    <source>
        <dbReference type="EMBL" id="RSX49827.1"/>
    </source>
</evidence>
<dbReference type="AlphaFoldDB" id="A0A430FAF7"/>
<comment type="caution">
    <text evidence="1">The sequence shown here is derived from an EMBL/GenBank/DDBJ whole genome shotgun (WGS) entry which is preliminary data.</text>
</comment>
<dbReference type="EMBL" id="QXGI01000001">
    <property type="protein sequence ID" value="RSX49827.1"/>
    <property type="molecule type" value="Genomic_DNA"/>
</dbReference>
<protein>
    <submittedName>
        <fullName evidence="1">Uncharacterized protein</fullName>
    </submittedName>
</protein>